<proteinExistence type="predicted"/>
<keyword evidence="6" id="KW-1185">Reference proteome</keyword>
<protein>
    <recommendedName>
        <fullName evidence="7">Porin</fullName>
    </recommendedName>
</protein>
<name>V5FEE1_9VIBR</name>
<sequence length="376" mass="40750">MLKKTLLSTIVGAAIITASGSALASSELTDKFEIYGQVAVSVWQFGEDKINTGEQPIQVENESRIGVRGDVDLTRGPNLFWQLEGGNVGDAGQNSGLGVRDTFVGINFEDGGKIRLGRLLTPLYQMIDWPYSGQRAGAVFDWGGDIVGNTNYDRQSNMIRYDSAERSGFKFSLAGGRGTESDAGSNFIGAGAHLTKGNITINAGAEYGVDRQVSANADLYDKWLSQQPGNKPTFNDVEGQTKSDTQAYLLGFEADVTDNFQLYGAIKYQKAVYEDATFSVDGVDVEIKDLELDQGSYSVGAVYSGFEHWVLKANYAANLDVKSSGTTINGTADSIISAQALYFLSDNALTYVRPYVIDQNDSGYEFGWGAGVEYYF</sequence>
<comment type="caution">
    <text evidence="5">The sequence shown here is derived from an EMBL/GenBank/DDBJ whole genome shotgun (WGS) entry which is preliminary data.</text>
</comment>
<reference evidence="5 6" key="2">
    <citation type="submission" date="2013-11" db="EMBL/GenBank/DDBJ databases">
        <title>Whole genome shotgun sequence of Vibrio halioticoli NBRC 102217.</title>
        <authorList>
            <person name="Isaki S."/>
            <person name="Kimura A."/>
            <person name="Ohji S."/>
            <person name="Hosoyama A."/>
            <person name="Fujita N."/>
            <person name="Hashimoto M."/>
            <person name="Hosoyama Y."/>
            <person name="Yamazoe A."/>
        </authorList>
    </citation>
    <scope>NUCLEOTIDE SEQUENCE [LARGE SCALE GENOMIC DNA]</scope>
    <source>
        <strain evidence="5 6">NBRC 102217</strain>
    </source>
</reference>
<dbReference type="GO" id="GO:0009279">
    <property type="term" value="C:cell outer membrane"/>
    <property type="evidence" value="ECO:0007669"/>
    <property type="project" value="UniProtKB-SubCell"/>
</dbReference>
<dbReference type="GO" id="GO:0015288">
    <property type="term" value="F:porin activity"/>
    <property type="evidence" value="ECO:0007669"/>
    <property type="project" value="InterPro"/>
</dbReference>
<evidence type="ECO:0000256" key="4">
    <source>
        <dbReference type="SAM" id="SignalP"/>
    </source>
</evidence>
<dbReference type="OrthoDB" id="8173690at2"/>
<dbReference type="InterPro" id="IPR033900">
    <property type="entry name" value="Gram_neg_porin_domain"/>
</dbReference>
<dbReference type="GO" id="GO:0034220">
    <property type="term" value="P:monoatomic ion transmembrane transport"/>
    <property type="evidence" value="ECO:0007669"/>
    <property type="project" value="InterPro"/>
</dbReference>
<dbReference type="InterPro" id="IPR050298">
    <property type="entry name" value="Gram-neg_bact_OMP"/>
</dbReference>
<dbReference type="InterPro" id="IPR023614">
    <property type="entry name" value="Porin_dom_sf"/>
</dbReference>
<evidence type="ECO:0000313" key="5">
    <source>
        <dbReference type="EMBL" id="GAD90038.1"/>
    </source>
</evidence>
<evidence type="ECO:0000313" key="6">
    <source>
        <dbReference type="Proteomes" id="UP000017800"/>
    </source>
</evidence>
<dbReference type="RefSeq" id="WP_023404391.1">
    <property type="nucleotide sequence ID" value="NZ_BAUJ01000031.1"/>
</dbReference>
<keyword evidence="2 4" id="KW-0732">Signal</keyword>
<dbReference type="eggNOG" id="COG3203">
    <property type="taxonomic scope" value="Bacteria"/>
</dbReference>
<feature type="chain" id="PRO_5004733111" description="Porin" evidence="4">
    <location>
        <begin position="25"/>
        <end position="376"/>
    </location>
</feature>
<evidence type="ECO:0000256" key="3">
    <source>
        <dbReference type="ARBA" id="ARBA00023136"/>
    </source>
</evidence>
<evidence type="ECO:0000256" key="1">
    <source>
        <dbReference type="ARBA" id="ARBA00004571"/>
    </source>
</evidence>
<keyword evidence="3" id="KW-0472">Membrane</keyword>
<feature type="signal peptide" evidence="4">
    <location>
        <begin position="1"/>
        <end position="24"/>
    </location>
</feature>
<dbReference type="PANTHER" id="PTHR34501">
    <property type="entry name" value="PROTEIN YDDL-RELATED"/>
    <property type="match status" value="1"/>
</dbReference>
<dbReference type="EMBL" id="BAUJ01000031">
    <property type="protein sequence ID" value="GAD90038.1"/>
    <property type="molecule type" value="Genomic_DNA"/>
</dbReference>
<accession>V5FEE1</accession>
<gene>
    <name evidence="5" type="ORF">VHA01S_031_00500</name>
</gene>
<dbReference type="SUPFAM" id="SSF56935">
    <property type="entry name" value="Porins"/>
    <property type="match status" value="1"/>
</dbReference>
<dbReference type="Gene3D" id="2.40.160.10">
    <property type="entry name" value="Porin"/>
    <property type="match status" value="1"/>
</dbReference>
<dbReference type="Pfam" id="PF00267">
    <property type="entry name" value="Porin_1"/>
    <property type="match status" value="1"/>
</dbReference>
<reference evidence="5 6" key="1">
    <citation type="submission" date="2013-10" db="EMBL/GenBank/DDBJ databases">
        <authorList>
            <person name="Ichikawa N."/>
            <person name="Kimura A."/>
            <person name="Ohji S."/>
            <person name="Hosoyama A."/>
            <person name="Fujita N."/>
        </authorList>
    </citation>
    <scope>NUCLEOTIDE SEQUENCE [LARGE SCALE GENOMIC DNA]</scope>
    <source>
        <strain evidence="5 6">NBRC 102217</strain>
    </source>
</reference>
<dbReference type="AlphaFoldDB" id="V5FEE1"/>
<dbReference type="CDD" id="cd00342">
    <property type="entry name" value="gram_neg_porins"/>
    <property type="match status" value="1"/>
</dbReference>
<dbReference type="Proteomes" id="UP000017800">
    <property type="component" value="Unassembled WGS sequence"/>
</dbReference>
<evidence type="ECO:0000256" key="2">
    <source>
        <dbReference type="ARBA" id="ARBA00022729"/>
    </source>
</evidence>
<comment type="subcellular location">
    <subcellularLocation>
        <location evidence="1">Cell outer membrane</location>
        <topology evidence="1">Multi-pass membrane protein</topology>
    </subcellularLocation>
</comment>
<organism evidence="5 6">
    <name type="scientific">Vibrio halioticoli NBRC 102217</name>
    <dbReference type="NCBI Taxonomy" id="1219072"/>
    <lineage>
        <taxon>Bacteria</taxon>
        <taxon>Pseudomonadati</taxon>
        <taxon>Pseudomonadota</taxon>
        <taxon>Gammaproteobacteria</taxon>
        <taxon>Vibrionales</taxon>
        <taxon>Vibrionaceae</taxon>
        <taxon>Vibrio</taxon>
    </lineage>
</organism>
<dbReference type="PANTHER" id="PTHR34501:SF2">
    <property type="entry name" value="OUTER MEMBRANE PORIN F-RELATED"/>
    <property type="match status" value="1"/>
</dbReference>
<evidence type="ECO:0008006" key="7">
    <source>
        <dbReference type="Google" id="ProtNLM"/>
    </source>
</evidence>
<dbReference type="InterPro" id="IPR001702">
    <property type="entry name" value="Porin_Gram-ve"/>
</dbReference>